<dbReference type="AlphaFoldDB" id="A0A9X2F734"/>
<evidence type="ECO:0000313" key="1">
    <source>
        <dbReference type="EMBL" id="MCO6043029.1"/>
    </source>
</evidence>
<gene>
    <name evidence="1" type="ORF">NG895_03845</name>
</gene>
<keyword evidence="2" id="KW-1185">Reference proteome</keyword>
<evidence type="ECO:0008006" key="3">
    <source>
        <dbReference type="Google" id="ProtNLM"/>
    </source>
</evidence>
<dbReference type="Gene3D" id="1.10.1330.10">
    <property type="entry name" value="Dockerin domain"/>
    <property type="match status" value="1"/>
</dbReference>
<comment type="caution">
    <text evidence="1">The sequence shown here is derived from an EMBL/GenBank/DDBJ whole genome shotgun (WGS) entry which is preliminary data.</text>
</comment>
<reference evidence="1" key="1">
    <citation type="submission" date="2022-06" db="EMBL/GenBank/DDBJ databases">
        <title>Aeoliella straminimaris, a novel planctomycete from sediments.</title>
        <authorList>
            <person name="Vitorino I.R."/>
            <person name="Lage O.M."/>
        </authorList>
    </citation>
    <scope>NUCLEOTIDE SEQUENCE</scope>
    <source>
        <strain evidence="1">ICT_H6.2</strain>
    </source>
</reference>
<sequence>MIRIACWTFGFLFLLSAALEVRGDILVSSVDPVTFQPSGIKRYDEWTGTPLPVGDVPAVSIPLGDFAVPLFPSSMATTSDGRLFVADSSGLVLQFDAATSAPLPHPSAPLPAGVFATTQTEQPQFGFPALTIGPDSMLYVIDGDDVSGEGGKPGVRIFDPDTGAPTDTLLESATVEFGRLTGMAFDTAGDLLIADYDLGTIFKVDVENDSIAPFITTGPNGAIGPAGILVDDSGAIYVSNADGGTIVKYDPDGTNPSVFGTAPPAAMESISSPSNMTFNRAGDAILLATLGFGGATSGQVLSFDFMASPPATFVDGIQAASAVIVVPDLLPGDFNGDGTVDNADYLKWKDDFGSEVIPTSGADGNGNGLVDIADYTIWRNTLGSTGLLPDNASLVANVPEPAAIWVAGLALLGTACWYRQRGCC</sequence>
<organism evidence="1 2">
    <name type="scientific">Aeoliella straminimaris</name>
    <dbReference type="NCBI Taxonomy" id="2954799"/>
    <lineage>
        <taxon>Bacteria</taxon>
        <taxon>Pseudomonadati</taxon>
        <taxon>Planctomycetota</taxon>
        <taxon>Planctomycetia</taxon>
        <taxon>Pirellulales</taxon>
        <taxon>Lacipirellulaceae</taxon>
        <taxon>Aeoliella</taxon>
    </lineage>
</organism>
<dbReference type="InterPro" id="IPR036439">
    <property type="entry name" value="Dockerin_dom_sf"/>
</dbReference>
<dbReference type="Proteomes" id="UP001155241">
    <property type="component" value="Unassembled WGS sequence"/>
</dbReference>
<protein>
    <recommendedName>
        <fullName evidence="3">PEP-CTERM protein-sorting domain-containing protein</fullName>
    </recommendedName>
</protein>
<dbReference type="SUPFAM" id="SSF63829">
    <property type="entry name" value="Calcium-dependent phosphotriesterase"/>
    <property type="match status" value="1"/>
</dbReference>
<accession>A0A9X2F734</accession>
<dbReference type="RefSeq" id="WP_252851128.1">
    <property type="nucleotide sequence ID" value="NZ_JAMXLR010000016.1"/>
</dbReference>
<proteinExistence type="predicted"/>
<dbReference type="InterPro" id="IPR018247">
    <property type="entry name" value="EF_Hand_1_Ca_BS"/>
</dbReference>
<name>A0A9X2F734_9BACT</name>
<dbReference type="Gene3D" id="2.120.10.30">
    <property type="entry name" value="TolB, C-terminal domain"/>
    <property type="match status" value="1"/>
</dbReference>
<evidence type="ECO:0000313" key="2">
    <source>
        <dbReference type="Proteomes" id="UP001155241"/>
    </source>
</evidence>
<dbReference type="InterPro" id="IPR011042">
    <property type="entry name" value="6-blade_b-propeller_TolB-like"/>
</dbReference>
<dbReference type="EMBL" id="JAMXLR010000016">
    <property type="protein sequence ID" value="MCO6043029.1"/>
    <property type="molecule type" value="Genomic_DNA"/>
</dbReference>
<dbReference type="GO" id="GO:0000272">
    <property type="term" value="P:polysaccharide catabolic process"/>
    <property type="evidence" value="ECO:0007669"/>
    <property type="project" value="InterPro"/>
</dbReference>
<dbReference type="SUPFAM" id="SSF63446">
    <property type="entry name" value="Type I dockerin domain"/>
    <property type="match status" value="1"/>
</dbReference>
<dbReference type="PROSITE" id="PS00018">
    <property type="entry name" value="EF_HAND_1"/>
    <property type="match status" value="2"/>
</dbReference>